<feature type="transmembrane region" description="Helical" evidence="5">
    <location>
        <begin position="151"/>
        <end position="173"/>
    </location>
</feature>
<dbReference type="GO" id="GO:0016020">
    <property type="term" value="C:membrane"/>
    <property type="evidence" value="ECO:0007669"/>
    <property type="project" value="UniProtKB-SubCell"/>
</dbReference>
<feature type="transmembrane region" description="Helical" evidence="5">
    <location>
        <begin position="264"/>
        <end position="284"/>
    </location>
</feature>
<keyword evidence="2 5" id="KW-0812">Transmembrane</keyword>
<keyword evidence="8" id="KW-1185">Reference proteome</keyword>
<evidence type="ECO:0000256" key="5">
    <source>
        <dbReference type="SAM" id="Phobius"/>
    </source>
</evidence>
<keyword evidence="3 5" id="KW-1133">Transmembrane helix</keyword>
<evidence type="ECO:0000313" key="7">
    <source>
        <dbReference type="EMBL" id="TYJ57544.1"/>
    </source>
</evidence>
<proteinExistence type="predicted"/>
<protein>
    <recommendedName>
        <fullName evidence="9">Integral membrane protein</fullName>
    </recommendedName>
</protein>
<feature type="transmembrane region" description="Helical" evidence="5">
    <location>
        <begin position="185"/>
        <end position="207"/>
    </location>
</feature>
<evidence type="ECO:0000256" key="3">
    <source>
        <dbReference type="ARBA" id="ARBA00022989"/>
    </source>
</evidence>
<dbReference type="PANTHER" id="PTHR31465:SF1">
    <property type="entry name" value="PROTEIN RTA1-RELATED"/>
    <property type="match status" value="1"/>
</dbReference>
<gene>
    <name evidence="7" type="ORF">B9479_001626</name>
</gene>
<evidence type="ECO:0000256" key="6">
    <source>
        <dbReference type="SAM" id="SignalP"/>
    </source>
</evidence>
<dbReference type="Pfam" id="PF04479">
    <property type="entry name" value="RTA1"/>
    <property type="match status" value="1"/>
</dbReference>
<feature type="chain" id="PRO_5022743619" description="Integral membrane protein" evidence="6">
    <location>
        <begin position="22"/>
        <end position="304"/>
    </location>
</feature>
<feature type="transmembrane region" description="Helical" evidence="5">
    <location>
        <begin position="104"/>
        <end position="130"/>
    </location>
</feature>
<evidence type="ECO:0000313" key="8">
    <source>
        <dbReference type="Proteomes" id="UP000322245"/>
    </source>
</evidence>
<organism evidence="7 8">
    <name type="scientific">Cryptococcus floricola</name>
    <dbReference type="NCBI Taxonomy" id="2591691"/>
    <lineage>
        <taxon>Eukaryota</taxon>
        <taxon>Fungi</taxon>
        <taxon>Dikarya</taxon>
        <taxon>Basidiomycota</taxon>
        <taxon>Agaricomycotina</taxon>
        <taxon>Tremellomycetes</taxon>
        <taxon>Tremellales</taxon>
        <taxon>Cryptococcaceae</taxon>
        <taxon>Cryptococcus</taxon>
    </lineage>
</organism>
<feature type="transmembrane region" description="Helical" evidence="5">
    <location>
        <begin position="51"/>
        <end position="71"/>
    </location>
</feature>
<keyword evidence="4 5" id="KW-0472">Membrane</keyword>
<evidence type="ECO:0008006" key="9">
    <source>
        <dbReference type="Google" id="ProtNLM"/>
    </source>
</evidence>
<dbReference type="PANTHER" id="PTHR31465">
    <property type="entry name" value="PROTEIN RTA1-RELATED"/>
    <property type="match status" value="1"/>
</dbReference>
<dbReference type="EMBL" id="NIDF01000011">
    <property type="protein sequence ID" value="TYJ57544.1"/>
    <property type="molecule type" value="Genomic_DNA"/>
</dbReference>
<evidence type="ECO:0000256" key="4">
    <source>
        <dbReference type="ARBA" id="ARBA00023136"/>
    </source>
</evidence>
<dbReference type="AlphaFoldDB" id="A0A5D3B3X5"/>
<feature type="signal peptide" evidence="6">
    <location>
        <begin position="1"/>
        <end position="21"/>
    </location>
</feature>
<dbReference type="Proteomes" id="UP000322245">
    <property type="component" value="Unassembled WGS sequence"/>
</dbReference>
<evidence type="ECO:0000256" key="2">
    <source>
        <dbReference type="ARBA" id="ARBA00022692"/>
    </source>
</evidence>
<reference evidence="7 8" key="1">
    <citation type="submission" date="2017-05" db="EMBL/GenBank/DDBJ databases">
        <title>The Genome Sequence of Tsuchiyaea wingfieldii DSM 27421.</title>
        <authorList>
            <person name="Cuomo C."/>
            <person name="Passer A."/>
            <person name="Billmyre B."/>
            <person name="Heitman J."/>
        </authorList>
    </citation>
    <scope>NUCLEOTIDE SEQUENCE [LARGE SCALE GENOMIC DNA]</scope>
    <source>
        <strain evidence="7 8">DSM 27421</strain>
    </source>
</reference>
<keyword evidence="6" id="KW-0732">Signal</keyword>
<evidence type="ECO:0000256" key="1">
    <source>
        <dbReference type="ARBA" id="ARBA00004141"/>
    </source>
</evidence>
<name>A0A5D3B3X5_9TREE</name>
<dbReference type="InterPro" id="IPR007568">
    <property type="entry name" value="RTA1"/>
</dbReference>
<feature type="transmembrane region" description="Helical" evidence="5">
    <location>
        <begin position="227"/>
        <end position="244"/>
    </location>
</feature>
<sequence length="304" mass="33973">MSSKLFLLTLFALCVSSPAYALGDRTNCPDQWANPAHDICNPLRYIPNKALNILAAALFFFVAIILTIWAVKRKANYFLAMVIGAWTEGVGFVLRVILRKHVHSVPLYVVCNLFIILSPCAFLAADYVLLGRLVQHLNAHECIRPLKAKRISLMFILSDVTTFIIQAIGGALAVSQDKAILGGHILLAGIVAQMVSFIFFTIVCFLFGLRVRSQAKDIWATPGWKALYSALLFTCICFLIRSVYRTVELAQGYVGYLATHEAYLLGLDSLPLLLGIASYAWFWPGRYLRFDQRMKGLEDGVEMR</sequence>
<comment type="caution">
    <text evidence="7">The sequence shown here is derived from an EMBL/GenBank/DDBJ whole genome shotgun (WGS) entry which is preliminary data.</text>
</comment>
<feature type="transmembrane region" description="Helical" evidence="5">
    <location>
        <begin position="78"/>
        <end position="98"/>
    </location>
</feature>
<accession>A0A5D3B3X5</accession>
<comment type="subcellular location">
    <subcellularLocation>
        <location evidence="1">Membrane</location>
        <topology evidence="1">Multi-pass membrane protein</topology>
    </subcellularLocation>
</comment>